<accession>A0A7Z0KXP4</accession>
<reference evidence="5 6" key="1">
    <citation type="journal article" date="2000" name="Arch. Microbiol.">
        <title>Rhodobaca bogoriensis gen. nov. and sp. nov., an alkaliphilic purple nonsulfur bacterium from African Rift Valley soda lakes.</title>
        <authorList>
            <person name="Milford A.D."/>
            <person name="Achenbach L.A."/>
            <person name="Jung D.O."/>
            <person name="Madigan M.T."/>
        </authorList>
    </citation>
    <scope>NUCLEOTIDE SEQUENCE [LARGE SCALE GENOMIC DNA]</scope>
    <source>
        <strain evidence="5 6">2376</strain>
    </source>
</reference>
<evidence type="ECO:0000313" key="6">
    <source>
        <dbReference type="Proteomes" id="UP000529417"/>
    </source>
</evidence>
<dbReference type="Proteomes" id="UP000529417">
    <property type="component" value="Unassembled WGS sequence"/>
</dbReference>
<name>A0A7Z0KXP4_9RHOB</name>
<dbReference type="PANTHER" id="PTHR22604:SF105">
    <property type="entry name" value="TRANS-1,2-DIHYDROBENZENE-1,2-DIOL DEHYDROGENASE"/>
    <property type="match status" value="1"/>
</dbReference>
<dbReference type="EMBL" id="JACBXS010000009">
    <property type="protein sequence ID" value="NYS24575.1"/>
    <property type="molecule type" value="Genomic_DNA"/>
</dbReference>
<organism evidence="5 6">
    <name type="scientific">Rhabdonatronobacter sediminivivens</name>
    <dbReference type="NCBI Taxonomy" id="2743469"/>
    <lineage>
        <taxon>Bacteria</taxon>
        <taxon>Pseudomonadati</taxon>
        <taxon>Pseudomonadota</taxon>
        <taxon>Alphaproteobacteria</taxon>
        <taxon>Rhodobacterales</taxon>
        <taxon>Paracoccaceae</taxon>
        <taxon>Rhabdonatronobacter</taxon>
    </lineage>
</organism>
<keyword evidence="6" id="KW-1185">Reference proteome</keyword>
<evidence type="ECO:0000259" key="3">
    <source>
        <dbReference type="Pfam" id="PF01408"/>
    </source>
</evidence>
<dbReference type="Gene3D" id="3.40.50.720">
    <property type="entry name" value="NAD(P)-binding Rossmann-like Domain"/>
    <property type="match status" value="1"/>
</dbReference>
<feature type="domain" description="GFO/IDH/MocA-like oxidoreductase" evidence="4">
    <location>
        <begin position="134"/>
        <end position="246"/>
    </location>
</feature>
<dbReference type="Gene3D" id="3.30.360.10">
    <property type="entry name" value="Dihydrodipicolinate Reductase, domain 2"/>
    <property type="match status" value="1"/>
</dbReference>
<evidence type="ECO:0000256" key="2">
    <source>
        <dbReference type="ARBA" id="ARBA00023002"/>
    </source>
</evidence>
<dbReference type="InterPro" id="IPR000683">
    <property type="entry name" value="Gfo/Idh/MocA-like_OxRdtase_N"/>
</dbReference>
<dbReference type="AlphaFoldDB" id="A0A7Z0KXP4"/>
<feature type="domain" description="Gfo/Idh/MocA-like oxidoreductase N-terminal" evidence="3">
    <location>
        <begin position="5"/>
        <end position="122"/>
    </location>
</feature>
<proteinExistence type="inferred from homology"/>
<evidence type="ECO:0000313" key="5">
    <source>
        <dbReference type="EMBL" id="NYS24575.1"/>
    </source>
</evidence>
<dbReference type="GO" id="GO:0016491">
    <property type="term" value="F:oxidoreductase activity"/>
    <property type="evidence" value="ECO:0007669"/>
    <property type="project" value="UniProtKB-KW"/>
</dbReference>
<dbReference type="InterPro" id="IPR036291">
    <property type="entry name" value="NAD(P)-bd_dom_sf"/>
</dbReference>
<comment type="caution">
    <text evidence="5">The sequence shown here is derived from an EMBL/GenBank/DDBJ whole genome shotgun (WGS) entry which is preliminary data.</text>
</comment>
<dbReference type="SUPFAM" id="SSF51735">
    <property type="entry name" value="NAD(P)-binding Rossmann-fold domains"/>
    <property type="match status" value="1"/>
</dbReference>
<evidence type="ECO:0000256" key="1">
    <source>
        <dbReference type="ARBA" id="ARBA00010928"/>
    </source>
</evidence>
<dbReference type="InterPro" id="IPR055170">
    <property type="entry name" value="GFO_IDH_MocA-like_dom"/>
</dbReference>
<sequence length="321" mass="34932">MSDLIRWGILGAARIARTDLAPAIHAARGARLVALATSTPARAAPFQALVPGLRVHDDYDALLADPQVDAVYIPLPNHLHVDWTLRAIAAGKHVLCEKPIALEAAQIDRLIDARDASGLQLAEAFMVTHHPQWAHVRRLLEDGAIGRLEHVEGCFTYHNTDPGNIRAHAAMGGGGLRDVGVYPCITTRLATGAEPERLRADLRLDGGVDVFARVWADFPGFTLSFYCGMRQHRRQHMVFHGTDGWIALSAPFNGRVFGDTRVTWHSADGVDHVMRFNTIDQYALMIEAFGAAIAGETPFNCPLEFSRGNQAMIDAILAAGG</sequence>
<dbReference type="Pfam" id="PF01408">
    <property type="entry name" value="GFO_IDH_MocA"/>
    <property type="match status" value="1"/>
</dbReference>
<dbReference type="Pfam" id="PF22725">
    <property type="entry name" value="GFO_IDH_MocA_C3"/>
    <property type="match status" value="1"/>
</dbReference>
<evidence type="ECO:0000259" key="4">
    <source>
        <dbReference type="Pfam" id="PF22725"/>
    </source>
</evidence>
<dbReference type="SUPFAM" id="SSF55347">
    <property type="entry name" value="Glyceraldehyde-3-phosphate dehydrogenase-like, C-terminal domain"/>
    <property type="match status" value="1"/>
</dbReference>
<comment type="similarity">
    <text evidence="1">Belongs to the Gfo/Idh/MocA family.</text>
</comment>
<dbReference type="InterPro" id="IPR050984">
    <property type="entry name" value="Gfo/Idh/MocA_domain"/>
</dbReference>
<dbReference type="GO" id="GO:0000166">
    <property type="term" value="F:nucleotide binding"/>
    <property type="evidence" value="ECO:0007669"/>
    <property type="project" value="InterPro"/>
</dbReference>
<dbReference type="RefSeq" id="WP_179905281.1">
    <property type="nucleotide sequence ID" value="NZ_JACBXS010000009.1"/>
</dbReference>
<protein>
    <submittedName>
        <fullName evidence="5">Gfo/Idh/MocA family oxidoreductase</fullName>
    </submittedName>
</protein>
<gene>
    <name evidence="5" type="ORF">HUK65_06180</name>
</gene>
<dbReference type="PANTHER" id="PTHR22604">
    <property type="entry name" value="OXIDOREDUCTASES"/>
    <property type="match status" value="1"/>
</dbReference>
<keyword evidence="2" id="KW-0560">Oxidoreductase</keyword>